<accession>A0A0S6VRB5</accession>
<reference evidence="6" key="1">
    <citation type="journal article" date="2015" name="PeerJ">
        <title>First genomic representation of candidate bacterial phylum KSB3 points to enhanced environmental sensing as a trigger of wastewater bulking.</title>
        <authorList>
            <person name="Sekiguchi Y."/>
            <person name="Ohashi A."/>
            <person name="Parks D.H."/>
            <person name="Yamauchi T."/>
            <person name="Tyson G.W."/>
            <person name="Hugenholtz P."/>
        </authorList>
    </citation>
    <scope>NUCLEOTIDE SEQUENCE [LARGE SCALE GENOMIC DNA]</scope>
</reference>
<evidence type="ECO:0000256" key="1">
    <source>
        <dbReference type="ARBA" id="ARBA00004141"/>
    </source>
</evidence>
<gene>
    <name evidence="5" type="primary">tatC</name>
    <name evidence="6" type="ORF">U14_00938</name>
</gene>
<evidence type="ECO:0000313" key="7">
    <source>
        <dbReference type="Proteomes" id="UP000030700"/>
    </source>
</evidence>
<keyword evidence="5" id="KW-0813">Transport</keyword>
<feature type="transmembrane region" description="Helical" evidence="5">
    <location>
        <begin position="27"/>
        <end position="46"/>
    </location>
</feature>
<keyword evidence="5" id="KW-0653">Protein transport</keyword>
<name>A0A0S6VRB5_9BACT</name>
<feature type="transmembrane region" description="Helical" evidence="5">
    <location>
        <begin position="195"/>
        <end position="214"/>
    </location>
</feature>
<dbReference type="GO" id="GO:0065002">
    <property type="term" value="P:intracellular protein transmembrane transport"/>
    <property type="evidence" value="ECO:0007669"/>
    <property type="project" value="TreeGrafter"/>
</dbReference>
<comment type="function">
    <text evidence="5">Part of the twin-arginine translocation (Tat) system that transports large folded proteins containing a characteristic twin-arginine motif in their signal peptide across membranes.</text>
</comment>
<evidence type="ECO:0000256" key="4">
    <source>
        <dbReference type="ARBA" id="ARBA00023136"/>
    </source>
</evidence>
<sequence length="250" mass="27931">MQWKLKWSDTTEEKHLSLTGHLEELRYRLVVSLITVGVCFAALYPFSENLLRILHVPIQNEQLYMLSPAEAFVVHLKLAAFAAIVVAVPMLLYQIWAFIAPGLYSNEKQYALPFVLVATGFFLFGGLFAFFVMLPFALKFLIGFGGSLIQPMISVTNYVSFVTTMMLVFGVVFELPVILVFLAKMGIVTPAHLRSFRKYAIVGAFIVGAILTPPDVVSQIMLAGPLLVLYEISIWACKIFAKLEVSEEPK</sequence>
<keyword evidence="3 5" id="KW-1133">Transmembrane helix</keyword>
<dbReference type="EMBL" id="DF820455">
    <property type="protein sequence ID" value="GAK49714.1"/>
    <property type="molecule type" value="Genomic_DNA"/>
</dbReference>
<keyword evidence="7" id="KW-1185">Reference proteome</keyword>
<feature type="transmembrane region" description="Helical" evidence="5">
    <location>
        <begin position="111"/>
        <end position="138"/>
    </location>
</feature>
<keyword evidence="5" id="KW-0811">Translocation</keyword>
<feature type="transmembrane region" description="Helical" evidence="5">
    <location>
        <begin position="78"/>
        <end position="99"/>
    </location>
</feature>
<comment type="similarity">
    <text evidence="5">Belongs to the TatC family.</text>
</comment>
<comment type="subunit">
    <text evidence="5">Forms a complex with TatA.</text>
</comment>
<dbReference type="GO" id="GO:0033281">
    <property type="term" value="C:TAT protein transport complex"/>
    <property type="evidence" value="ECO:0007669"/>
    <property type="project" value="UniProtKB-UniRule"/>
</dbReference>
<dbReference type="PANTHER" id="PTHR30371:SF0">
    <property type="entry name" value="SEC-INDEPENDENT PROTEIN TRANSLOCASE PROTEIN TATC, CHLOROPLASTIC-RELATED"/>
    <property type="match status" value="1"/>
</dbReference>
<keyword evidence="4 5" id="KW-0472">Membrane</keyword>
<comment type="subcellular location">
    <subcellularLocation>
        <location evidence="5">Cell membrane</location>
        <topology evidence="5">Multi-pass membrane protein</topology>
    </subcellularLocation>
    <subcellularLocation>
        <location evidence="1">Membrane</location>
        <topology evidence="1">Multi-pass membrane protein</topology>
    </subcellularLocation>
</comment>
<organism evidence="6">
    <name type="scientific">Candidatus Moduliflexus flocculans</name>
    <dbReference type="NCBI Taxonomy" id="1499966"/>
    <lineage>
        <taxon>Bacteria</taxon>
        <taxon>Candidatus Moduliflexota</taxon>
        <taxon>Candidatus Moduliflexia</taxon>
        <taxon>Candidatus Moduliflexales</taxon>
        <taxon>Candidatus Moduliflexaceae</taxon>
    </lineage>
</organism>
<dbReference type="HAMAP" id="MF_00902">
    <property type="entry name" value="TatC"/>
    <property type="match status" value="1"/>
</dbReference>
<dbReference type="STRING" id="1499966.U14_00938"/>
<keyword evidence="5" id="KW-1003">Cell membrane</keyword>
<proteinExistence type="inferred from homology"/>
<evidence type="ECO:0000313" key="6">
    <source>
        <dbReference type="EMBL" id="GAK49714.1"/>
    </source>
</evidence>
<dbReference type="AlphaFoldDB" id="A0A0S6VRB5"/>
<dbReference type="GO" id="GO:0009977">
    <property type="term" value="F:proton motive force dependent protein transmembrane transporter activity"/>
    <property type="evidence" value="ECO:0007669"/>
    <property type="project" value="TreeGrafter"/>
</dbReference>
<dbReference type="NCBIfam" id="TIGR00945">
    <property type="entry name" value="tatC"/>
    <property type="match status" value="1"/>
</dbReference>
<comment type="caution">
    <text evidence="5">Lacks conserved residue(s) required for the propagation of feature annotation.</text>
</comment>
<protein>
    <recommendedName>
        <fullName evidence="5">Sec-independent protein translocase protein TatC</fullName>
    </recommendedName>
</protein>
<feature type="transmembrane region" description="Helical" evidence="5">
    <location>
        <begin position="158"/>
        <end position="183"/>
    </location>
</feature>
<keyword evidence="2 5" id="KW-0812">Transmembrane</keyword>
<dbReference type="Proteomes" id="UP000030700">
    <property type="component" value="Unassembled WGS sequence"/>
</dbReference>
<dbReference type="GO" id="GO:0043953">
    <property type="term" value="P:protein transport by the Tat complex"/>
    <property type="evidence" value="ECO:0007669"/>
    <property type="project" value="UniProtKB-UniRule"/>
</dbReference>
<dbReference type="PANTHER" id="PTHR30371">
    <property type="entry name" value="SEC-INDEPENDENT PROTEIN TRANSLOCASE PROTEIN TATC"/>
    <property type="match status" value="1"/>
</dbReference>
<evidence type="ECO:0000256" key="2">
    <source>
        <dbReference type="ARBA" id="ARBA00022692"/>
    </source>
</evidence>
<evidence type="ECO:0000256" key="3">
    <source>
        <dbReference type="ARBA" id="ARBA00022989"/>
    </source>
</evidence>
<dbReference type="Pfam" id="PF00902">
    <property type="entry name" value="TatC"/>
    <property type="match status" value="1"/>
</dbReference>
<evidence type="ECO:0000256" key="5">
    <source>
        <dbReference type="HAMAP-Rule" id="MF_00902"/>
    </source>
</evidence>
<dbReference type="InterPro" id="IPR002033">
    <property type="entry name" value="TatC"/>
</dbReference>
<dbReference type="HOGENOM" id="CLU_031942_3_3_0"/>
<dbReference type="PRINTS" id="PR01840">
    <property type="entry name" value="TATCFAMILY"/>
</dbReference>